<dbReference type="EMBL" id="SNRW01008952">
    <property type="protein sequence ID" value="KAA6378734.1"/>
    <property type="molecule type" value="Genomic_DNA"/>
</dbReference>
<protein>
    <submittedName>
        <fullName evidence="2">Uncharacterized protein</fullName>
    </submittedName>
</protein>
<proteinExistence type="predicted"/>
<name>A0A5J4V8C4_9EUKA</name>
<evidence type="ECO:0000256" key="1">
    <source>
        <dbReference type="SAM" id="MobiDB-lite"/>
    </source>
</evidence>
<accession>A0A5J4V8C4</accession>
<dbReference type="AlphaFoldDB" id="A0A5J4V8C4"/>
<reference evidence="2 3" key="1">
    <citation type="submission" date="2019-03" db="EMBL/GenBank/DDBJ databases">
        <title>Single cell metagenomics reveals metabolic interactions within the superorganism composed of flagellate Streblomastix strix and complex community of Bacteroidetes bacteria on its surface.</title>
        <authorList>
            <person name="Treitli S.C."/>
            <person name="Kolisko M."/>
            <person name="Husnik F."/>
            <person name="Keeling P."/>
            <person name="Hampl V."/>
        </authorList>
    </citation>
    <scope>NUCLEOTIDE SEQUENCE [LARGE SCALE GENOMIC DNA]</scope>
    <source>
        <strain evidence="2">ST1C</strain>
    </source>
</reference>
<feature type="compositionally biased region" description="Polar residues" evidence="1">
    <location>
        <begin position="301"/>
        <end position="311"/>
    </location>
</feature>
<gene>
    <name evidence="2" type="ORF">EZS28_025739</name>
</gene>
<feature type="region of interest" description="Disordered" evidence="1">
    <location>
        <begin position="274"/>
        <end position="311"/>
    </location>
</feature>
<evidence type="ECO:0000313" key="3">
    <source>
        <dbReference type="Proteomes" id="UP000324800"/>
    </source>
</evidence>
<comment type="caution">
    <text evidence="2">The sequence shown here is derived from an EMBL/GenBank/DDBJ whole genome shotgun (WGS) entry which is preliminary data.</text>
</comment>
<sequence length="340" mass="39105">EDDYDYYESQAAKIRQNEITSKTVWQAAVSAINDSKTRKYGDDLIATPDNLVVYDKKRNAIYSVDGYTTAPHKERERKLHSFRAFTADAKNFINTNGGATLPMATEQQIMASVWKTVFITPVVDILERLDGKIDIYNRSNKVNIQKGDYEYLPLAKRLYKKELPAVIAQLYNDNPFGNRIAQAVAQAMQYYCQILTQRQQNINVVQLATAFYKSFLLGTLRTLGTLGTLGTLKRYSLSNPFSRADYMHLLAYWHIGSQFLQQVKNALLMKDKQRYDSQKRRTPPIAPPNTPQIQALPEWQPHNQSPRQTQPQLTQIQDYNYHLNCNPNKAKLPMCGWIIK</sequence>
<feature type="non-terminal residue" evidence="2">
    <location>
        <position position="1"/>
    </location>
</feature>
<organism evidence="2 3">
    <name type="scientific">Streblomastix strix</name>
    <dbReference type="NCBI Taxonomy" id="222440"/>
    <lineage>
        <taxon>Eukaryota</taxon>
        <taxon>Metamonada</taxon>
        <taxon>Preaxostyla</taxon>
        <taxon>Oxymonadida</taxon>
        <taxon>Streblomastigidae</taxon>
        <taxon>Streblomastix</taxon>
    </lineage>
</organism>
<dbReference type="Proteomes" id="UP000324800">
    <property type="component" value="Unassembled WGS sequence"/>
</dbReference>
<evidence type="ECO:0000313" key="2">
    <source>
        <dbReference type="EMBL" id="KAA6378734.1"/>
    </source>
</evidence>